<organism evidence="2 3">
    <name type="scientific">Burkholderia pseudomallei (strain 1106a)</name>
    <dbReference type="NCBI Taxonomy" id="357348"/>
    <lineage>
        <taxon>Bacteria</taxon>
        <taxon>Pseudomonadati</taxon>
        <taxon>Pseudomonadota</taxon>
        <taxon>Betaproteobacteria</taxon>
        <taxon>Burkholderiales</taxon>
        <taxon>Burkholderiaceae</taxon>
        <taxon>Burkholderia</taxon>
        <taxon>pseudomallei group</taxon>
    </lineage>
</organism>
<dbReference type="EMBL" id="CP000572">
    <property type="protein sequence ID" value="ABN89917.1"/>
    <property type="molecule type" value="Genomic_DNA"/>
</dbReference>
<evidence type="ECO:0000256" key="1">
    <source>
        <dbReference type="SAM" id="MobiDB-lite"/>
    </source>
</evidence>
<feature type="compositionally biased region" description="Polar residues" evidence="1">
    <location>
        <begin position="32"/>
        <end position="54"/>
    </location>
</feature>
<sequence>MRVARRPSVSLPMSDAGRPMSDADADARSIARGNTSRNPQQWRPESVRSPQTFTKTRRYQG</sequence>
<evidence type="ECO:0000313" key="3">
    <source>
        <dbReference type="Proteomes" id="UP000006738"/>
    </source>
</evidence>
<dbReference type="AlphaFoldDB" id="A3NQB6"/>
<protein>
    <submittedName>
        <fullName evidence="2">Uncharacterized protein</fullName>
    </submittedName>
</protein>
<gene>
    <name evidence="2" type="ordered locus">BURPS1106A_0255</name>
</gene>
<dbReference type="Proteomes" id="UP000006738">
    <property type="component" value="Chromosome I"/>
</dbReference>
<evidence type="ECO:0000313" key="2">
    <source>
        <dbReference type="EMBL" id="ABN89917.1"/>
    </source>
</evidence>
<dbReference type="HOGENOM" id="CLU_2951456_0_0_4"/>
<dbReference type="KEGG" id="bpl:BURPS1106A_0255"/>
<feature type="region of interest" description="Disordered" evidence="1">
    <location>
        <begin position="1"/>
        <end position="61"/>
    </location>
</feature>
<proteinExistence type="predicted"/>
<reference evidence="2 3" key="1">
    <citation type="submission" date="2007-02" db="EMBL/GenBank/DDBJ databases">
        <authorList>
            <person name="DeShazer D."/>
            <person name="Woods D.E."/>
            <person name="Nierman W.C."/>
        </authorList>
    </citation>
    <scope>NUCLEOTIDE SEQUENCE [LARGE SCALE GENOMIC DNA]</scope>
    <source>
        <strain evidence="2 3">1106a</strain>
    </source>
</reference>
<name>A3NQB6_BURP0</name>
<accession>A3NQB6</accession>